<sequence>MEPLRVGVAQSLIHRRTLPDIPMMTLVRNNLIDNIRLRYPDSNIIMPAKRLKAGIKCCKIMELTAWLNVLPPRYRGIKVDTMVAQEQNLLVYTGRFLLDGETIRLPIYSHDDQPDIKKFHWLVLPYMRDHRHLKDSEAFVCLLIDEQDPGQKIIKCSFEILAREPGRTKRFFKRIAISQSYHGPASTKPKVRDYSVLWIAPGIEVMKKVPELYSFMEEQQQYLISEIEKKLRRLLVVRHEVLSAEPDHPTVAERNLAFESLQTFFAQFDEKAVSPAMEDEKNFSYKV</sequence>
<evidence type="ECO:0000313" key="2">
    <source>
        <dbReference type="Proteomes" id="UP000186922"/>
    </source>
</evidence>
<proteinExistence type="predicted"/>
<name>A0A1D1VL70_RAMVA</name>
<reference evidence="1 2" key="1">
    <citation type="journal article" date="2016" name="Nat. Commun.">
        <title>Extremotolerant tardigrade genome and improved radiotolerance of human cultured cells by tardigrade-unique protein.</title>
        <authorList>
            <person name="Hashimoto T."/>
            <person name="Horikawa D.D."/>
            <person name="Saito Y."/>
            <person name="Kuwahara H."/>
            <person name="Kozuka-Hata H."/>
            <person name="Shin-I T."/>
            <person name="Minakuchi Y."/>
            <person name="Ohishi K."/>
            <person name="Motoyama A."/>
            <person name="Aizu T."/>
            <person name="Enomoto A."/>
            <person name="Kondo K."/>
            <person name="Tanaka S."/>
            <person name="Hara Y."/>
            <person name="Koshikawa S."/>
            <person name="Sagara H."/>
            <person name="Miura T."/>
            <person name="Yokobori S."/>
            <person name="Miyagawa K."/>
            <person name="Suzuki Y."/>
            <person name="Kubo T."/>
            <person name="Oyama M."/>
            <person name="Kohara Y."/>
            <person name="Fujiyama A."/>
            <person name="Arakawa K."/>
            <person name="Katayama T."/>
            <person name="Toyoda A."/>
            <person name="Kunieda T."/>
        </authorList>
    </citation>
    <scope>NUCLEOTIDE SEQUENCE [LARGE SCALE GENOMIC DNA]</scope>
    <source>
        <strain evidence="1 2">YOKOZUNA-1</strain>
    </source>
</reference>
<dbReference type="EMBL" id="BDGG01000005">
    <property type="protein sequence ID" value="GAU99663.1"/>
    <property type="molecule type" value="Genomic_DNA"/>
</dbReference>
<accession>A0A1D1VL70</accession>
<dbReference type="AlphaFoldDB" id="A0A1D1VL70"/>
<keyword evidence="2" id="KW-1185">Reference proteome</keyword>
<gene>
    <name evidence="1" type="primary">RvY_10626-1</name>
    <name evidence="1" type="synonym">RvY_10626.1</name>
    <name evidence="1" type="ORF">RvY_10626</name>
</gene>
<protein>
    <submittedName>
        <fullName evidence="1">Uncharacterized protein</fullName>
    </submittedName>
</protein>
<organism evidence="1 2">
    <name type="scientific">Ramazzottius varieornatus</name>
    <name type="common">Water bear</name>
    <name type="synonym">Tardigrade</name>
    <dbReference type="NCBI Taxonomy" id="947166"/>
    <lineage>
        <taxon>Eukaryota</taxon>
        <taxon>Metazoa</taxon>
        <taxon>Ecdysozoa</taxon>
        <taxon>Tardigrada</taxon>
        <taxon>Eutardigrada</taxon>
        <taxon>Parachela</taxon>
        <taxon>Hypsibioidea</taxon>
        <taxon>Ramazzottiidae</taxon>
        <taxon>Ramazzottius</taxon>
    </lineage>
</organism>
<evidence type="ECO:0000313" key="1">
    <source>
        <dbReference type="EMBL" id="GAU99663.1"/>
    </source>
</evidence>
<dbReference type="OrthoDB" id="10429394at2759"/>
<comment type="caution">
    <text evidence="1">The sequence shown here is derived from an EMBL/GenBank/DDBJ whole genome shotgun (WGS) entry which is preliminary data.</text>
</comment>
<dbReference type="Proteomes" id="UP000186922">
    <property type="component" value="Unassembled WGS sequence"/>
</dbReference>